<proteinExistence type="predicted"/>
<dbReference type="RefSeq" id="WP_189678182.1">
    <property type="nucleotide sequence ID" value="NZ_BNCJ01000001.1"/>
</dbReference>
<name>A0A8J3M4Y0_9RHOB</name>
<dbReference type="Proteomes" id="UP000626220">
    <property type="component" value="Unassembled WGS sequence"/>
</dbReference>
<dbReference type="AlphaFoldDB" id="A0A8J3M4Y0"/>
<protein>
    <submittedName>
        <fullName evidence="1">Uncharacterized protein</fullName>
    </submittedName>
</protein>
<reference evidence="1" key="1">
    <citation type="journal article" date="2014" name="Int. J. Syst. Evol. Microbiol.">
        <title>Complete genome sequence of Corynebacterium casei LMG S-19264T (=DSM 44701T), isolated from a smear-ripened cheese.</title>
        <authorList>
            <consortium name="US DOE Joint Genome Institute (JGI-PGF)"/>
            <person name="Walter F."/>
            <person name="Albersmeier A."/>
            <person name="Kalinowski J."/>
            <person name="Ruckert C."/>
        </authorList>
    </citation>
    <scope>NUCLEOTIDE SEQUENCE</scope>
    <source>
        <strain evidence="1">KCTC 42650</strain>
    </source>
</reference>
<accession>A0A8J3M4Y0</accession>
<organism evidence="1 2">
    <name type="scientific">Seohaeicola zhoushanensis</name>
    <dbReference type="NCBI Taxonomy" id="1569283"/>
    <lineage>
        <taxon>Bacteria</taxon>
        <taxon>Pseudomonadati</taxon>
        <taxon>Pseudomonadota</taxon>
        <taxon>Alphaproteobacteria</taxon>
        <taxon>Rhodobacterales</taxon>
        <taxon>Roseobacteraceae</taxon>
        <taxon>Seohaeicola</taxon>
    </lineage>
</organism>
<evidence type="ECO:0000313" key="2">
    <source>
        <dbReference type="Proteomes" id="UP000626220"/>
    </source>
</evidence>
<comment type="caution">
    <text evidence="1">The sequence shown here is derived from an EMBL/GenBank/DDBJ whole genome shotgun (WGS) entry which is preliminary data.</text>
</comment>
<gene>
    <name evidence="1" type="ORF">GCM10017056_02180</name>
</gene>
<keyword evidence="2" id="KW-1185">Reference proteome</keyword>
<dbReference type="EMBL" id="BNCJ01000001">
    <property type="protein sequence ID" value="GHF34288.1"/>
    <property type="molecule type" value="Genomic_DNA"/>
</dbReference>
<evidence type="ECO:0000313" key="1">
    <source>
        <dbReference type="EMBL" id="GHF34288.1"/>
    </source>
</evidence>
<reference evidence="1" key="2">
    <citation type="submission" date="2020-09" db="EMBL/GenBank/DDBJ databases">
        <authorList>
            <person name="Sun Q."/>
            <person name="Kim S."/>
        </authorList>
    </citation>
    <scope>NUCLEOTIDE SEQUENCE</scope>
    <source>
        <strain evidence="1">KCTC 42650</strain>
    </source>
</reference>
<sequence>MCLTTEMLALFLNMLDPAIIETHADRIAIHAQLQTTIWEPKADLWCTDGRHPERLVEAN</sequence>